<accession>A0A1T4QPP7</accession>
<evidence type="ECO:0000313" key="2">
    <source>
        <dbReference type="Proteomes" id="UP000191153"/>
    </source>
</evidence>
<reference evidence="1 2" key="1">
    <citation type="submission" date="2017-02" db="EMBL/GenBank/DDBJ databases">
        <authorList>
            <person name="Peterson S.W."/>
        </authorList>
    </citation>
    <scope>NUCLEOTIDE SEQUENCE [LARGE SCALE GENOMIC DNA]</scope>
    <source>
        <strain evidence="1 2">ATCC 700028</strain>
    </source>
</reference>
<dbReference type="RefSeq" id="WP_078694835.1">
    <property type="nucleotide sequence ID" value="NZ_FUWX01000028.1"/>
</dbReference>
<organism evidence="1 2">
    <name type="scientific">Cetobacterium ceti</name>
    <dbReference type="NCBI Taxonomy" id="180163"/>
    <lineage>
        <taxon>Bacteria</taxon>
        <taxon>Fusobacteriati</taxon>
        <taxon>Fusobacteriota</taxon>
        <taxon>Fusobacteriia</taxon>
        <taxon>Fusobacteriales</taxon>
        <taxon>Fusobacteriaceae</taxon>
        <taxon>Cetobacterium</taxon>
    </lineage>
</organism>
<name>A0A1T4QPP7_9FUSO</name>
<protein>
    <submittedName>
        <fullName evidence="1">Uncharacterized protein</fullName>
    </submittedName>
</protein>
<dbReference type="AlphaFoldDB" id="A0A1T4QPP7"/>
<evidence type="ECO:0000313" key="1">
    <source>
        <dbReference type="EMBL" id="SKA05740.1"/>
    </source>
</evidence>
<gene>
    <name evidence="1" type="ORF">SAMN02745174_02411</name>
</gene>
<dbReference type="Proteomes" id="UP000191153">
    <property type="component" value="Unassembled WGS sequence"/>
</dbReference>
<proteinExistence type="predicted"/>
<sequence length="82" mass="9622">MIKVKEILDTSFILKNTNFKTVEEFLDVLNVKEDEIEILKEKTTAEINLKIKEHTSFETILDFLDAAKIAYMERKILCTLEK</sequence>
<keyword evidence="2" id="KW-1185">Reference proteome</keyword>
<dbReference type="EMBL" id="FUWX01000028">
    <property type="protein sequence ID" value="SKA05740.1"/>
    <property type="molecule type" value="Genomic_DNA"/>
</dbReference>